<proteinExistence type="inferred from homology"/>
<dbReference type="InterPro" id="IPR014729">
    <property type="entry name" value="Rossmann-like_a/b/a_fold"/>
</dbReference>
<evidence type="ECO:0000313" key="4">
    <source>
        <dbReference type="EMBL" id="MFD2755343.1"/>
    </source>
</evidence>
<reference evidence="5" key="1">
    <citation type="journal article" date="2019" name="Int. J. Syst. Evol. Microbiol.">
        <title>The Global Catalogue of Microorganisms (GCM) 10K type strain sequencing project: providing services to taxonomists for standard genome sequencing and annotation.</title>
        <authorList>
            <consortium name="The Broad Institute Genomics Platform"/>
            <consortium name="The Broad Institute Genome Sequencing Center for Infectious Disease"/>
            <person name="Wu L."/>
            <person name="Ma J."/>
        </authorList>
    </citation>
    <scope>NUCLEOTIDE SEQUENCE [LARGE SCALE GENOMIC DNA]</scope>
    <source>
        <strain evidence="5">TISTR 1906</strain>
    </source>
</reference>
<keyword evidence="2" id="KW-0963">Cytoplasm</keyword>
<feature type="domain" description="UspA" evidence="3">
    <location>
        <begin position="1"/>
        <end position="144"/>
    </location>
</feature>
<dbReference type="PANTHER" id="PTHR46268">
    <property type="entry name" value="STRESS RESPONSE PROTEIN NHAX"/>
    <property type="match status" value="1"/>
</dbReference>
<comment type="similarity">
    <text evidence="1 2">Belongs to the universal stress protein A family.</text>
</comment>
<dbReference type="InterPro" id="IPR006015">
    <property type="entry name" value="Universal_stress_UspA"/>
</dbReference>
<keyword evidence="5" id="KW-1185">Reference proteome</keyword>
<dbReference type="PRINTS" id="PR01438">
    <property type="entry name" value="UNVRSLSTRESS"/>
</dbReference>
<accession>A0ABW5UPL8</accession>
<organism evidence="4 5">
    <name type="scientific">Comamonas terrae</name>
    <dbReference type="NCBI Taxonomy" id="673548"/>
    <lineage>
        <taxon>Bacteria</taxon>
        <taxon>Pseudomonadati</taxon>
        <taxon>Pseudomonadota</taxon>
        <taxon>Betaproteobacteria</taxon>
        <taxon>Burkholderiales</taxon>
        <taxon>Comamonadaceae</taxon>
        <taxon>Comamonas</taxon>
    </lineage>
</organism>
<dbReference type="RefSeq" id="WP_066483437.1">
    <property type="nucleotide sequence ID" value="NZ_BCNT01000022.1"/>
</dbReference>
<dbReference type="Gene3D" id="3.40.50.620">
    <property type="entry name" value="HUPs"/>
    <property type="match status" value="1"/>
</dbReference>
<comment type="caution">
    <text evidence="4">The sequence shown here is derived from an EMBL/GenBank/DDBJ whole genome shotgun (WGS) entry which is preliminary data.</text>
</comment>
<dbReference type="SUPFAM" id="SSF52402">
    <property type="entry name" value="Adenine nucleotide alpha hydrolases-like"/>
    <property type="match status" value="1"/>
</dbReference>
<dbReference type="EMBL" id="JBHUMV010000006">
    <property type="protein sequence ID" value="MFD2755343.1"/>
    <property type="molecule type" value="Genomic_DNA"/>
</dbReference>
<evidence type="ECO:0000259" key="3">
    <source>
        <dbReference type="Pfam" id="PF00582"/>
    </source>
</evidence>
<dbReference type="Pfam" id="PF00582">
    <property type="entry name" value="Usp"/>
    <property type="match status" value="1"/>
</dbReference>
<dbReference type="Proteomes" id="UP001597463">
    <property type="component" value="Unassembled WGS sequence"/>
</dbReference>
<dbReference type="PANTHER" id="PTHR46268:SF6">
    <property type="entry name" value="UNIVERSAL STRESS PROTEIN UP12"/>
    <property type="match status" value="1"/>
</dbReference>
<evidence type="ECO:0000313" key="5">
    <source>
        <dbReference type="Proteomes" id="UP001597463"/>
    </source>
</evidence>
<sequence>MFKHILVPVDGSKPSLLAARKAAELAKVFGSAVTAVYVIDPYPFTGVGADFAYGQSQYLSAATAEANTALDAVKALMDEAGVAVSTVVGEGHAVHDGIVRVMESSGADLIVMGSQGRRGLEKLMLGSVTQRVLGAVRIPVLVVRE</sequence>
<evidence type="ECO:0000256" key="1">
    <source>
        <dbReference type="ARBA" id="ARBA00008791"/>
    </source>
</evidence>
<dbReference type="PIRSF" id="PIRSF006276">
    <property type="entry name" value="UspA"/>
    <property type="match status" value="1"/>
</dbReference>
<dbReference type="CDD" id="cd00293">
    <property type="entry name" value="USP-like"/>
    <property type="match status" value="1"/>
</dbReference>
<name>A0ABW5UPL8_9BURK</name>
<gene>
    <name evidence="4" type="ORF">ACFSW6_14700</name>
</gene>
<evidence type="ECO:0000256" key="2">
    <source>
        <dbReference type="PIRNR" id="PIRNR006276"/>
    </source>
</evidence>
<protein>
    <recommendedName>
        <fullName evidence="2">Universal stress protein</fullName>
    </recommendedName>
</protein>
<dbReference type="InterPro" id="IPR006016">
    <property type="entry name" value="UspA"/>
</dbReference>
<comment type="subcellular location">
    <subcellularLocation>
        <location evidence="2">Cytoplasm</location>
    </subcellularLocation>
</comment>